<dbReference type="Proteomes" id="UP000075880">
    <property type="component" value="Unassembled WGS sequence"/>
</dbReference>
<feature type="region of interest" description="Disordered" evidence="1">
    <location>
        <begin position="510"/>
        <end position="542"/>
    </location>
</feature>
<feature type="compositionally biased region" description="Low complexity" evidence="1">
    <location>
        <begin position="37"/>
        <end position="60"/>
    </location>
</feature>
<organism evidence="2 3">
    <name type="scientific">Anopheles atroparvus</name>
    <name type="common">European mosquito</name>
    <dbReference type="NCBI Taxonomy" id="41427"/>
    <lineage>
        <taxon>Eukaryota</taxon>
        <taxon>Metazoa</taxon>
        <taxon>Ecdysozoa</taxon>
        <taxon>Arthropoda</taxon>
        <taxon>Hexapoda</taxon>
        <taxon>Insecta</taxon>
        <taxon>Pterygota</taxon>
        <taxon>Neoptera</taxon>
        <taxon>Endopterygota</taxon>
        <taxon>Diptera</taxon>
        <taxon>Nematocera</taxon>
        <taxon>Culicoidea</taxon>
        <taxon>Culicidae</taxon>
        <taxon>Anophelinae</taxon>
        <taxon>Anopheles</taxon>
    </lineage>
</organism>
<feature type="compositionally biased region" description="Low complexity" evidence="1">
    <location>
        <begin position="517"/>
        <end position="542"/>
    </location>
</feature>
<feature type="region of interest" description="Disordered" evidence="1">
    <location>
        <begin position="119"/>
        <end position="178"/>
    </location>
</feature>
<feature type="compositionally biased region" description="Pro residues" evidence="1">
    <location>
        <begin position="1"/>
        <end position="12"/>
    </location>
</feature>
<dbReference type="EnsemblMetazoa" id="ENSAATROPT017831">
    <property type="protein sequence ID" value="ENSAATROPP015779"/>
    <property type="gene ID" value="ENSAATROPG014561"/>
</dbReference>
<reference evidence="2" key="1">
    <citation type="submission" date="2024-04" db="UniProtKB">
        <authorList>
            <consortium name="EnsemblMetazoa"/>
        </authorList>
    </citation>
    <scope>IDENTIFICATION</scope>
    <source>
        <strain evidence="2">EBRO</strain>
    </source>
</reference>
<protein>
    <submittedName>
        <fullName evidence="2">Uncharacterized protein</fullName>
    </submittedName>
</protein>
<feature type="region of interest" description="Disordered" evidence="1">
    <location>
        <begin position="280"/>
        <end position="303"/>
    </location>
</feature>
<feature type="compositionally biased region" description="Pro residues" evidence="1">
    <location>
        <begin position="27"/>
        <end position="36"/>
    </location>
</feature>
<evidence type="ECO:0000313" key="2">
    <source>
        <dbReference type="EnsemblMetazoa" id="ENSAATROPP015779"/>
    </source>
</evidence>
<accession>A0AAG5DY11</accession>
<feature type="compositionally biased region" description="Acidic residues" evidence="1">
    <location>
        <begin position="323"/>
        <end position="333"/>
    </location>
</feature>
<feature type="compositionally biased region" description="Low complexity" evidence="1">
    <location>
        <begin position="287"/>
        <end position="297"/>
    </location>
</feature>
<feature type="region of interest" description="Disordered" evidence="1">
    <location>
        <begin position="562"/>
        <end position="598"/>
    </location>
</feature>
<feature type="region of interest" description="Disordered" evidence="1">
    <location>
        <begin position="431"/>
        <end position="475"/>
    </location>
</feature>
<feature type="region of interest" description="Disordered" evidence="1">
    <location>
        <begin position="317"/>
        <end position="341"/>
    </location>
</feature>
<name>A0AAG5DY11_ANOAO</name>
<sequence>MQETGPPGPDIPAPGCRSFLTTMTSLSPPPPPPPLLPLSFATTTTTTSTTTTTTTTTTSATTTTTTTATLARGTYLFLLVFARRSNTFRLAKPTLMPLLLATGPSGPGLVPPLPLPGIGPAHDSPVSPKLPAATAADASPRRTGVALRSLAINTTGSHGAGPAARTRSQTSTGGTVTGAARTVPSVSVVRAAFSTPSVAGERIARNLIGEYLAAKRTRSDAQQQQQQQQQAQQQLPIPPPIFHVHQSPSAGHLVNRQRCERQNEELAYKHPRLLMTDAADDEEADEASCGASDSCSAGGYGVGESEDDCSIELVLQDDTNGHDDDDGGGEEETSVANESLIVPRPKMIAFHSLKGGKERQQQQQQQRPVCSPPASSACRLVGKVNPNILKTWEQLSGGGQQYNACMHQQPKRRSASAGRILLLAEECSVGGTTGEQSATPPHPLRAATSTSGYLHFDTGGGEEPEASDDGESADERQSCLLYCPQQRPYHHGDEGEKEAEEEVIEFKVNKLQHRHPAVSSAVPSSGTSAGAATTTTVGSTSSEGADFYDSIDAVSTCVREASAAPRPGHGAFLPGGGGDDDDDNEDDGGRIADGNYTDLPSVAGGEGLAEFTSIDRKQLLWSIEIGEQQ</sequence>
<feature type="region of interest" description="Disordered" evidence="1">
    <location>
        <begin position="353"/>
        <end position="376"/>
    </location>
</feature>
<keyword evidence="3" id="KW-1185">Reference proteome</keyword>
<evidence type="ECO:0000256" key="1">
    <source>
        <dbReference type="SAM" id="MobiDB-lite"/>
    </source>
</evidence>
<proteinExistence type="predicted"/>
<evidence type="ECO:0000313" key="3">
    <source>
        <dbReference type="Proteomes" id="UP000075880"/>
    </source>
</evidence>
<feature type="compositionally biased region" description="Acidic residues" evidence="1">
    <location>
        <begin position="460"/>
        <end position="472"/>
    </location>
</feature>
<feature type="compositionally biased region" description="Low complexity" evidence="1">
    <location>
        <begin position="164"/>
        <end position="178"/>
    </location>
</feature>
<feature type="region of interest" description="Disordered" evidence="1">
    <location>
        <begin position="1"/>
        <end position="60"/>
    </location>
</feature>
<dbReference type="AlphaFoldDB" id="A0AAG5DY11"/>